<dbReference type="Proteomes" id="UP000284706">
    <property type="component" value="Unassembled WGS sequence"/>
</dbReference>
<comment type="pathway">
    <text evidence="2">Secondary metabolite biosynthesis.</text>
</comment>
<dbReference type="InterPro" id="IPR036396">
    <property type="entry name" value="Cyt_P450_sf"/>
</dbReference>
<dbReference type="InterPro" id="IPR001128">
    <property type="entry name" value="Cyt_P450"/>
</dbReference>
<keyword evidence="12" id="KW-1185">Reference proteome</keyword>
<dbReference type="AlphaFoldDB" id="A0A409VHR3"/>
<keyword evidence="6 10" id="KW-0560">Oxidoreductase</keyword>
<sequence length="492" mass="55495">MLQLDIVASLAAFLVVLSLYVYRRRSNTPSYAHLPLPPGPKGLPLIGNLRDMPTSFEWQTYHKWCKEMGTDILYLNVAGTSIVVLDTAEAVLELLEKRSSIYSDRARMPMINELMGWDFNFGFMKYGERWRRHRRLMHHNFHPSAAMRFRPHTLRAARNLLNRILDNPDDIIGNLRHMAGETIMSVAYGLEVKPKNDPYIKTAEQGVHPLVAAGVPGAFLVDVLPILKYVPEWMPGAGFQKKAKEWRKLARTMIELPFSAAKRNISACVSPPCVVSLSVEKKESGTKDDAYEEDIIQGVAGTMYAAGSDTTVAAVASCILGLLEHPEVLKKAQEELDRVVKPGHLPDFDDEDSLPYITAIVKETLRWRDVVPIAIPRYLNVEDEYKGYRLPAGSIVIPNAWAMLHNEEVYPDPFKFNPDRFMKDGKFNKEVRDPSHACWGFGRRICPGRYMAFSAVWIAVASLLTVFDIKKAVDEDGNVIEPSHEYLSALVV</sequence>
<name>A0A409VHR3_9AGAR</name>
<evidence type="ECO:0000256" key="9">
    <source>
        <dbReference type="PIRSR" id="PIRSR602401-1"/>
    </source>
</evidence>
<evidence type="ECO:0000256" key="2">
    <source>
        <dbReference type="ARBA" id="ARBA00005179"/>
    </source>
</evidence>
<comment type="cofactor">
    <cofactor evidence="1 9">
        <name>heme</name>
        <dbReference type="ChEBI" id="CHEBI:30413"/>
    </cofactor>
</comment>
<reference evidence="11 12" key="1">
    <citation type="journal article" date="2018" name="Evol. Lett.">
        <title>Horizontal gene cluster transfer increased hallucinogenic mushroom diversity.</title>
        <authorList>
            <person name="Reynolds H.T."/>
            <person name="Vijayakumar V."/>
            <person name="Gluck-Thaler E."/>
            <person name="Korotkin H.B."/>
            <person name="Matheny P.B."/>
            <person name="Slot J.C."/>
        </authorList>
    </citation>
    <scope>NUCLEOTIDE SEQUENCE [LARGE SCALE GENOMIC DNA]</scope>
    <source>
        <strain evidence="11 12">SRW20</strain>
    </source>
</reference>
<keyword evidence="4 9" id="KW-0349">Heme</keyword>
<comment type="similarity">
    <text evidence="3 10">Belongs to the cytochrome P450 family.</text>
</comment>
<evidence type="ECO:0000256" key="1">
    <source>
        <dbReference type="ARBA" id="ARBA00001971"/>
    </source>
</evidence>
<organism evidence="11 12">
    <name type="scientific">Gymnopilus dilepis</name>
    <dbReference type="NCBI Taxonomy" id="231916"/>
    <lineage>
        <taxon>Eukaryota</taxon>
        <taxon>Fungi</taxon>
        <taxon>Dikarya</taxon>
        <taxon>Basidiomycota</taxon>
        <taxon>Agaricomycotina</taxon>
        <taxon>Agaricomycetes</taxon>
        <taxon>Agaricomycetidae</taxon>
        <taxon>Agaricales</taxon>
        <taxon>Agaricineae</taxon>
        <taxon>Hymenogastraceae</taxon>
        <taxon>Gymnopilus</taxon>
    </lineage>
</organism>
<evidence type="ECO:0000256" key="4">
    <source>
        <dbReference type="ARBA" id="ARBA00022617"/>
    </source>
</evidence>
<dbReference type="GO" id="GO:0016705">
    <property type="term" value="F:oxidoreductase activity, acting on paired donors, with incorporation or reduction of molecular oxygen"/>
    <property type="evidence" value="ECO:0007669"/>
    <property type="project" value="InterPro"/>
</dbReference>
<protein>
    <recommendedName>
        <fullName evidence="13">Cytochrome P450</fullName>
    </recommendedName>
</protein>
<dbReference type="Pfam" id="PF00067">
    <property type="entry name" value="p450"/>
    <property type="match status" value="1"/>
</dbReference>
<dbReference type="PRINTS" id="PR00463">
    <property type="entry name" value="EP450I"/>
</dbReference>
<dbReference type="InParanoid" id="A0A409VHR3"/>
<evidence type="ECO:0000256" key="10">
    <source>
        <dbReference type="RuleBase" id="RU000461"/>
    </source>
</evidence>
<evidence type="ECO:0008006" key="13">
    <source>
        <dbReference type="Google" id="ProtNLM"/>
    </source>
</evidence>
<evidence type="ECO:0000313" key="12">
    <source>
        <dbReference type="Proteomes" id="UP000284706"/>
    </source>
</evidence>
<evidence type="ECO:0000256" key="7">
    <source>
        <dbReference type="ARBA" id="ARBA00023004"/>
    </source>
</evidence>
<dbReference type="GO" id="GO:0004497">
    <property type="term" value="F:monooxygenase activity"/>
    <property type="evidence" value="ECO:0007669"/>
    <property type="project" value="UniProtKB-KW"/>
</dbReference>
<dbReference type="STRING" id="231916.A0A409VHR3"/>
<feature type="binding site" description="axial binding residue" evidence="9">
    <location>
        <position position="446"/>
    </location>
    <ligand>
        <name>heme</name>
        <dbReference type="ChEBI" id="CHEBI:30413"/>
    </ligand>
    <ligandPart>
        <name>Fe</name>
        <dbReference type="ChEBI" id="CHEBI:18248"/>
    </ligandPart>
</feature>
<dbReference type="GO" id="GO:0020037">
    <property type="term" value="F:heme binding"/>
    <property type="evidence" value="ECO:0007669"/>
    <property type="project" value="InterPro"/>
</dbReference>
<dbReference type="InterPro" id="IPR002401">
    <property type="entry name" value="Cyt_P450_E_grp-I"/>
</dbReference>
<evidence type="ECO:0000313" key="11">
    <source>
        <dbReference type="EMBL" id="PPQ65797.1"/>
    </source>
</evidence>
<evidence type="ECO:0000256" key="6">
    <source>
        <dbReference type="ARBA" id="ARBA00023002"/>
    </source>
</evidence>
<keyword evidence="8 10" id="KW-0503">Monooxygenase</keyword>
<dbReference type="Gene3D" id="1.10.630.10">
    <property type="entry name" value="Cytochrome P450"/>
    <property type="match status" value="1"/>
</dbReference>
<dbReference type="EMBL" id="NHYE01005645">
    <property type="protein sequence ID" value="PPQ65797.1"/>
    <property type="molecule type" value="Genomic_DNA"/>
</dbReference>
<dbReference type="PANTHER" id="PTHR46300">
    <property type="entry name" value="P450, PUTATIVE (EUROFUNG)-RELATED-RELATED"/>
    <property type="match status" value="1"/>
</dbReference>
<dbReference type="SUPFAM" id="SSF48264">
    <property type="entry name" value="Cytochrome P450"/>
    <property type="match status" value="1"/>
</dbReference>
<proteinExistence type="inferred from homology"/>
<dbReference type="OrthoDB" id="2789670at2759"/>
<keyword evidence="7 9" id="KW-0408">Iron</keyword>
<dbReference type="GO" id="GO:0005506">
    <property type="term" value="F:iron ion binding"/>
    <property type="evidence" value="ECO:0007669"/>
    <property type="project" value="InterPro"/>
</dbReference>
<dbReference type="InterPro" id="IPR050364">
    <property type="entry name" value="Cytochrome_P450_fung"/>
</dbReference>
<dbReference type="InterPro" id="IPR017972">
    <property type="entry name" value="Cyt_P450_CS"/>
</dbReference>
<accession>A0A409VHR3</accession>
<gene>
    <name evidence="11" type="ORF">CVT26_000382</name>
</gene>
<comment type="caution">
    <text evidence="11">The sequence shown here is derived from an EMBL/GenBank/DDBJ whole genome shotgun (WGS) entry which is preliminary data.</text>
</comment>
<evidence type="ECO:0000256" key="3">
    <source>
        <dbReference type="ARBA" id="ARBA00010617"/>
    </source>
</evidence>
<dbReference type="PROSITE" id="PS00086">
    <property type="entry name" value="CYTOCHROME_P450"/>
    <property type="match status" value="1"/>
</dbReference>
<evidence type="ECO:0000256" key="5">
    <source>
        <dbReference type="ARBA" id="ARBA00022723"/>
    </source>
</evidence>
<evidence type="ECO:0000256" key="8">
    <source>
        <dbReference type="ARBA" id="ARBA00023033"/>
    </source>
</evidence>
<dbReference type="PANTHER" id="PTHR46300:SF7">
    <property type="entry name" value="P450, PUTATIVE (EUROFUNG)-RELATED"/>
    <property type="match status" value="1"/>
</dbReference>
<keyword evidence="5 9" id="KW-0479">Metal-binding</keyword>
<dbReference type="CDD" id="cd11065">
    <property type="entry name" value="CYP64-like"/>
    <property type="match status" value="1"/>
</dbReference>